<reference evidence="2 3" key="1">
    <citation type="submission" date="2019-05" db="EMBL/GenBank/DDBJ databases">
        <title>Another draft genome of Portunus trituberculatus and its Hox gene families provides insights of decapod evolution.</title>
        <authorList>
            <person name="Jeong J.-H."/>
            <person name="Song I."/>
            <person name="Kim S."/>
            <person name="Choi T."/>
            <person name="Kim D."/>
            <person name="Ryu S."/>
            <person name="Kim W."/>
        </authorList>
    </citation>
    <scope>NUCLEOTIDE SEQUENCE [LARGE SCALE GENOMIC DNA]</scope>
    <source>
        <tissue evidence="2">Muscle</tissue>
    </source>
</reference>
<keyword evidence="3" id="KW-1185">Reference proteome</keyword>
<evidence type="ECO:0000313" key="2">
    <source>
        <dbReference type="EMBL" id="MPC17180.1"/>
    </source>
</evidence>
<organism evidence="2 3">
    <name type="scientific">Portunus trituberculatus</name>
    <name type="common">Swimming crab</name>
    <name type="synonym">Neptunus trituberculatus</name>
    <dbReference type="NCBI Taxonomy" id="210409"/>
    <lineage>
        <taxon>Eukaryota</taxon>
        <taxon>Metazoa</taxon>
        <taxon>Ecdysozoa</taxon>
        <taxon>Arthropoda</taxon>
        <taxon>Crustacea</taxon>
        <taxon>Multicrustacea</taxon>
        <taxon>Malacostraca</taxon>
        <taxon>Eumalacostraca</taxon>
        <taxon>Eucarida</taxon>
        <taxon>Decapoda</taxon>
        <taxon>Pleocyemata</taxon>
        <taxon>Brachyura</taxon>
        <taxon>Eubrachyura</taxon>
        <taxon>Portunoidea</taxon>
        <taxon>Portunidae</taxon>
        <taxon>Portuninae</taxon>
        <taxon>Portunus</taxon>
    </lineage>
</organism>
<dbReference type="AlphaFoldDB" id="A0A5B7D7B5"/>
<accession>A0A5B7D7B5</accession>
<comment type="caution">
    <text evidence="2">The sequence shown here is derived from an EMBL/GenBank/DDBJ whole genome shotgun (WGS) entry which is preliminary data.</text>
</comment>
<feature type="region of interest" description="Disordered" evidence="1">
    <location>
        <begin position="1"/>
        <end position="34"/>
    </location>
</feature>
<dbReference type="Proteomes" id="UP000324222">
    <property type="component" value="Unassembled WGS sequence"/>
</dbReference>
<evidence type="ECO:0000256" key="1">
    <source>
        <dbReference type="SAM" id="MobiDB-lite"/>
    </source>
</evidence>
<proteinExistence type="predicted"/>
<evidence type="ECO:0000313" key="3">
    <source>
        <dbReference type="Proteomes" id="UP000324222"/>
    </source>
</evidence>
<name>A0A5B7D7B5_PORTR</name>
<gene>
    <name evidence="2" type="ORF">E2C01_010028</name>
</gene>
<feature type="compositionally biased region" description="Polar residues" evidence="1">
    <location>
        <begin position="14"/>
        <end position="32"/>
    </location>
</feature>
<sequence length="135" mass="14234">MRVSISGRGRALLQDSNSQSVTGRNASHSTPLPASAWATPRSVLTCTAYVCLVTTSVLGVGLPLRPLNISCSTTHTSISTTLHHAHGSLPWPSQHPPGSLRGPYPPLTATCCPSPYLGLLEEDRPTSTPVIPTQE</sequence>
<protein>
    <submittedName>
        <fullName evidence="2">Uncharacterized protein</fullName>
    </submittedName>
</protein>
<dbReference type="EMBL" id="VSRR010000565">
    <property type="protein sequence ID" value="MPC17180.1"/>
    <property type="molecule type" value="Genomic_DNA"/>
</dbReference>